<sequence length="190" mass="20709">MSSTTTLNESVRTTTDEHYLTRTVHHAGQVIRVRIRRARHAYDSYAIGEVLARDGGRWTRLVEEHAHDNPDNWFRTVESPAESADPAPPALQGLSDQLIQRAAEIVAACPSAAEGWSDMNIIRALLGRGADEYLEPGVIAEANTDPDTGPVHIIRCSDGKVVVTTSHRSDCAYVTSSGQAQCDNDACYGH</sequence>
<dbReference type="STRING" id="504798.SAMN05421871_109191"/>
<dbReference type="RefSeq" id="WP_091373256.1">
    <property type="nucleotide sequence ID" value="NZ_FNDV01000009.1"/>
</dbReference>
<name>A0A1H0LDR3_9PSEU</name>
<organism evidence="1 2">
    <name type="scientific">Actinokineospora alba</name>
    <dbReference type="NCBI Taxonomy" id="504798"/>
    <lineage>
        <taxon>Bacteria</taxon>
        <taxon>Bacillati</taxon>
        <taxon>Actinomycetota</taxon>
        <taxon>Actinomycetes</taxon>
        <taxon>Pseudonocardiales</taxon>
        <taxon>Pseudonocardiaceae</taxon>
        <taxon>Actinokineospora</taxon>
    </lineage>
</organism>
<keyword evidence="2" id="KW-1185">Reference proteome</keyword>
<reference evidence="2" key="1">
    <citation type="submission" date="2016-10" db="EMBL/GenBank/DDBJ databases">
        <authorList>
            <person name="Varghese N."/>
            <person name="Submissions S."/>
        </authorList>
    </citation>
    <scope>NUCLEOTIDE SEQUENCE [LARGE SCALE GENOMIC DNA]</scope>
    <source>
        <strain evidence="2">IBRC-M 10655</strain>
    </source>
</reference>
<dbReference type="AlphaFoldDB" id="A0A1H0LDR3"/>
<evidence type="ECO:0000313" key="1">
    <source>
        <dbReference type="EMBL" id="SDO66232.1"/>
    </source>
</evidence>
<dbReference type="Proteomes" id="UP000199651">
    <property type="component" value="Unassembled WGS sequence"/>
</dbReference>
<proteinExistence type="predicted"/>
<protein>
    <submittedName>
        <fullName evidence="1">Uncharacterized protein</fullName>
    </submittedName>
</protein>
<evidence type="ECO:0000313" key="2">
    <source>
        <dbReference type="Proteomes" id="UP000199651"/>
    </source>
</evidence>
<dbReference type="EMBL" id="FNJB01000004">
    <property type="protein sequence ID" value="SDO66232.1"/>
    <property type="molecule type" value="Genomic_DNA"/>
</dbReference>
<gene>
    <name evidence="1" type="ORF">SAMN05192558_104106</name>
</gene>
<accession>A0A1H0LDR3</accession>